<dbReference type="Proteomes" id="UP000272025">
    <property type="component" value="Unassembled WGS sequence"/>
</dbReference>
<organism evidence="2 3">
    <name type="scientific">Sodiomyces alkalinus (strain CBS 110278 / VKM F-3762 / F11)</name>
    <name type="common">Alkaliphilic filamentous fungus</name>
    <dbReference type="NCBI Taxonomy" id="1314773"/>
    <lineage>
        <taxon>Eukaryota</taxon>
        <taxon>Fungi</taxon>
        <taxon>Dikarya</taxon>
        <taxon>Ascomycota</taxon>
        <taxon>Pezizomycotina</taxon>
        <taxon>Sordariomycetes</taxon>
        <taxon>Hypocreomycetidae</taxon>
        <taxon>Glomerellales</taxon>
        <taxon>Plectosphaerellaceae</taxon>
        <taxon>Sodiomyces</taxon>
    </lineage>
</organism>
<dbReference type="EMBL" id="ML119056">
    <property type="protein sequence ID" value="ROT38343.1"/>
    <property type="molecule type" value="Genomic_DNA"/>
</dbReference>
<feature type="region of interest" description="Disordered" evidence="1">
    <location>
        <begin position="154"/>
        <end position="184"/>
    </location>
</feature>
<proteinExistence type="predicted"/>
<protein>
    <submittedName>
        <fullName evidence="2">Uncharacterized protein</fullName>
    </submittedName>
</protein>
<feature type="compositionally biased region" description="Basic and acidic residues" evidence="1">
    <location>
        <begin position="162"/>
        <end position="184"/>
    </location>
</feature>
<evidence type="ECO:0000256" key="1">
    <source>
        <dbReference type="SAM" id="MobiDB-lite"/>
    </source>
</evidence>
<name>A0A3N2PV10_SODAK</name>
<evidence type="ECO:0000313" key="3">
    <source>
        <dbReference type="Proteomes" id="UP000272025"/>
    </source>
</evidence>
<accession>A0A3N2PV10</accession>
<evidence type="ECO:0000313" key="2">
    <source>
        <dbReference type="EMBL" id="ROT38343.1"/>
    </source>
</evidence>
<reference evidence="2 3" key="1">
    <citation type="journal article" date="2018" name="Mol. Ecol.">
        <title>The obligate alkalophilic soda-lake fungus Sodiomyces alkalinus has shifted to a protein diet.</title>
        <authorList>
            <person name="Grum-Grzhimaylo A.A."/>
            <person name="Falkoski D.L."/>
            <person name="van den Heuvel J."/>
            <person name="Valero-Jimenez C.A."/>
            <person name="Min B."/>
            <person name="Choi I.G."/>
            <person name="Lipzen A."/>
            <person name="Daum C.G."/>
            <person name="Aanen D.K."/>
            <person name="Tsang A."/>
            <person name="Henrissat B."/>
            <person name="Bilanenko E.N."/>
            <person name="de Vries R.P."/>
            <person name="van Kan J.A.L."/>
            <person name="Grigoriev I.V."/>
            <person name="Debets A.J.M."/>
        </authorList>
    </citation>
    <scope>NUCLEOTIDE SEQUENCE [LARGE SCALE GENOMIC DNA]</scope>
    <source>
        <strain evidence="2 3">F11</strain>
    </source>
</reference>
<sequence length="184" mass="20496">MNVTADTWHPDGLARGLKPKSMMIACGYMCLDGVATSYQQPADAKSRPTTRDVRVTPGTLLGCFPTRILFRPQFSLPNTFPGIRLSALRIAPKICLYIFPCSPPWKYLVWPAGPSSSSTVISMVHTGNHQFWLRDGVDWAFACELRTGYERQENSITSSGKTHIDVGERTEEIKGQPDDRAYVT</sequence>
<gene>
    <name evidence="2" type="ORF">SODALDRAFT_360709</name>
</gene>
<dbReference type="AlphaFoldDB" id="A0A3N2PV10"/>
<dbReference type="GeneID" id="39582780"/>
<dbReference type="RefSeq" id="XP_028466149.1">
    <property type="nucleotide sequence ID" value="XM_028614302.1"/>
</dbReference>
<keyword evidence="3" id="KW-1185">Reference proteome</keyword>